<dbReference type="InterPro" id="IPR028994">
    <property type="entry name" value="Integrin_alpha_N"/>
</dbReference>
<dbReference type="AlphaFoldDB" id="D8UAW8"/>
<dbReference type="GO" id="GO:0005509">
    <property type="term" value="F:calcium ion binding"/>
    <property type="evidence" value="ECO:0007669"/>
    <property type="project" value="InterPro"/>
</dbReference>
<dbReference type="KEGG" id="vcn:VOLCADRAFT_96733"/>
<dbReference type="OrthoDB" id="529994at2759"/>
<dbReference type="GO" id="GO:0005884">
    <property type="term" value="C:actin filament"/>
    <property type="evidence" value="ECO:0007669"/>
    <property type="project" value="TreeGrafter"/>
</dbReference>
<dbReference type="GeneID" id="9614456"/>
<dbReference type="InParanoid" id="D8UAW8"/>
<dbReference type="Pfam" id="PF13202">
    <property type="entry name" value="EF-hand_5"/>
    <property type="match status" value="1"/>
</dbReference>
<dbReference type="Proteomes" id="UP000001058">
    <property type="component" value="Unassembled WGS sequence"/>
</dbReference>
<dbReference type="PANTHER" id="PTHR45691:SF6">
    <property type="entry name" value="PROTEIN DIAPHANOUS"/>
    <property type="match status" value="1"/>
</dbReference>
<gene>
    <name evidence="3" type="ORF">VOLCADRAFT_96733</name>
</gene>
<organism evidence="4">
    <name type="scientific">Volvox carteri f. nagariensis</name>
    <dbReference type="NCBI Taxonomy" id="3068"/>
    <lineage>
        <taxon>Eukaryota</taxon>
        <taxon>Viridiplantae</taxon>
        <taxon>Chlorophyta</taxon>
        <taxon>core chlorophytes</taxon>
        <taxon>Chlorophyceae</taxon>
        <taxon>CS clade</taxon>
        <taxon>Chlamydomonadales</taxon>
        <taxon>Volvocaceae</taxon>
        <taxon>Volvox</taxon>
    </lineage>
</organism>
<dbReference type="GO" id="GO:0030041">
    <property type="term" value="P:actin filament polymerization"/>
    <property type="evidence" value="ECO:0007669"/>
    <property type="project" value="TreeGrafter"/>
</dbReference>
<dbReference type="InterPro" id="IPR051412">
    <property type="entry name" value="Formin_Homology_Diaphanous_sf"/>
</dbReference>
<evidence type="ECO:0000313" key="4">
    <source>
        <dbReference type="Proteomes" id="UP000001058"/>
    </source>
</evidence>
<feature type="signal peptide" evidence="1">
    <location>
        <begin position="1"/>
        <end position="24"/>
    </location>
</feature>
<evidence type="ECO:0000313" key="3">
    <source>
        <dbReference type="EMBL" id="EFJ43229.1"/>
    </source>
</evidence>
<name>D8UAW8_VOLCA</name>
<dbReference type="EMBL" id="GL378375">
    <property type="protein sequence ID" value="EFJ43229.1"/>
    <property type="molecule type" value="Genomic_DNA"/>
</dbReference>
<keyword evidence="4" id="KW-1185">Reference proteome</keyword>
<dbReference type="InterPro" id="IPR002048">
    <property type="entry name" value="EF_hand_dom"/>
</dbReference>
<protein>
    <recommendedName>
        <fullName evidence="2">EF-hand domain-containing protein</fullName>
    </recommendedName>
</protein>
<feature type="chain" id="PRO_5003124338" description="EF-hand domain-containing protein" evidence="1">
    <location>
        <begin position="25"/>
        <end position="383"/>
    </location>
</feature>
<sequence>MGSLMICLCLLLALSSSIFRPVHAYNGCTPPDGWCVSVEMEDVFRVLDCDGDGLLDLTCVNKLGNRYALLTTRNCTGDFAGSAPANVCPRVFAVPPPPPPSPPPPPTFTGCTPPDGWCVSVEMEDLFRVLDCDGDGRLDLTCVNKLGNRYALLTTRNCTGDFAGSAPVTICPRAFAGPPPPPPTPPPPPPPRFTGCKIPSGWCVNPDMGDVLRVLDCDGDGLLDLTCVNKLGNRWALLTTTNCDGDFGGSAPADVCPRVFAVPPPPPPSPPPSPTFTGCTPPDGWCVNPDMGDVFRVLDCDGDGRLDLTCVNYLGNRYALLTTRNCTGDFAGSELRSVPMHRGLFFNGVYTVPAILMMYPHAVATDHAPQCNCVCAAWGYQMQ</sequence>
<dbReference type="SUPFAM" id="SSF69318">
    <property type="entry name" value="Integrin alpha N-terminal domain"/>
    <property type="match status" value="1"/>
</dbReference>
<keyword evidence="1" id="KW-0732">Signal</keyword>
<dbReference type="PRINTS" id="PR01217">
    <property type="entry name" value="PRICHEXTENSN"/>
</dbReference>
<proteinExistence type="predicted"/>
<evidence type="ECO:0000259" key="2">
    <source>
        <dbReference type="Pfam" id="PF13202"/>
    </source>
</evidence>
<dbReference type="PANTHER" id="PTHR45691">
    <property type="entry name" value="PROTEIN DIAPHANOUS"/>
    <property type="match status" value="1"/>
</dbReference>
<dbReference type="RefSeq" id="XP_002955804.1">
    <property type="nucleotide sequence ID" value="XM_002955758.1"/>
</dbReference>
<feature type="domain" description="EF-hand" evidence="2">
    <location>
        <begin position="124"/>
        <end position="140"/>
    </location>
</feature>
<accession>D8UAW8</accession>
<reference evidence="3 4" key="1">
    <citation type="journal article" date="2010" name="Science">
        <title>Genomic analysis of organismal complexity in the multicellular green alga Volvox carteri.</title>
        <authorList>
            <person name="Prochnik S.E."/>
            <person name="Umen J."/>
            <person name="Nedelcu A.M."/>
            <person name="Hallmann A."/>
            <person name="Miller S.M."/>
            <person name="Nishii I."/>
            <person name="Ferris P."/>
            <person name="Kuo A."/>
            <person name="Mitros T."/>
            <person name="Fritz-Laylin L.K."/>
            <person name="Hellsten U."/>
            <person name="Chapman J."/>
            <person name="Simakov O."/>
            <person name="Rensing S.A."/>
            <person name="Terry A."/>
            <person name="Pangilinan J."/>
            <person name="Kapitonov V."/>
            <person name="Jurka J."/>
            <person name="Salamov A."/>
            <person name="Shapiro H."/>
            <person name="Schmutz J."/>
            <person name="Grimwood J."/>
            <person name="Lindquist E."/>
            <person name="Lucas S."/>
            <person name="Grigoriev I.V."/>
            <person name="Schmitt R."/>
            <person name="Kirk D."/>
            <person name="Rokhsar D.S."/>
        </authorList>
    </citation>
    <scope>NUCLEOTIDE SEQUENCE [LARGE SCALE GENOMIC DNA]</scope>
    <source>
        <strain evidence="4">f. Nagariensis / Eve</strain>
    </source>
</reference>
<evidence type="ECO:0000256" key="1">
    <source>
        <dbReference type="SAM" id="SignalP"/>
    </source>
</evidence>